<organism evidence="1">
    <name type="scientific">Nymphaea colorata</name>
    <name type="common">pocket water lily</name>
    <dbReference type="NCBI Taxonomy" id="210225"/>
    <lineage>
        <taxon>Eukaryota</taxon>
        <taxon>Viridiplantae</taxon>
        <taxon>Streptophyta</taxon>
        <taxon>Embryophyta</taxon>
        <taxon>Tracheophyta</taxon>
        <taxon>Spermatophyta</taxon>
        <taxon>Magnoliopsida</taxon>
        <taxon>Nymphaeales</taxon>
        <taxon>Nymphaeaceae</taxon>
        <taxon>Nymphaea</taxon>
    </lineage>
</organism>
<dbReference type="EMBL" id="LR721776">
    <property type="protein sequence ID" value="VVV68662.1"/>
    <property type="molecule type" value="Genomic_DNA"/>
</dbReference>
<dbReference type="AlphaFoldDB" id="A0A5K0XW39"/>
<proteinExistence type="predicted"/>
<sequence length="41" mass="4789">MFRHWTVRESLRGDRPLLKQKANLSLLADGFQSESTIEDRS</sequence>
<protein>
    <submittedName>
        <fullName evidence="1">Uncharacterized protein</fullName>
    </submittedName>
</protein>
<accession>A0A5K0XW39</accession>
<name>A0A5K0XW39_9MAGN</name>
<evidence type="ECO:0000313" key="1">
    <source>
        <dbReference type="EMBL" id="VVV68662.1"/>
    </source>
</evidence>
<reference evidence="1" key="1">
    <citation type="submission" date="2019-09" db="EMBL/GenBank/DDBJ databases">
        <authorList>
            <person name="Zhang L."/>
        </authorList>
    </citation>
    <scope>NUCLEOTIDE SEQUENCE</scope>
</reference>
<gene>
    <name evidence="1" type="ORF">NYM_LOCUS5919</name>
</gene>